<feature type="transmembrane region" description="Helical" evidence="5">
    <location>
        <begin position="245"/>
        <end position="262"/>
    </location>
</feature>
<dbReference type="InterPro" id="IPR002541">
    <property type="entry name" value="Cyt_c_assembly"/>
</dbReference>
<evidence type="ECO:0000256" key="2">
    <source>
        <dbReference type="ARBA" id="ARBA00022692"/>
    </source>
</evidence>
<gene>
    <name evidence="7" type="primary">hemX</name>
    <name evidence="7" type="ORF">MACH08_25150</name>
</gene>
<dbReference type="Pfam" id="PF01578">
    <property type="entry name" value="Cytochrom_C_asm"/>
    <property type="match status" value="1"/>
</dbReference>
<dbReference type="EMBL" id="BSKO01000001">
    <property type="protein sequence ID" value="GLO66731.1"/>
    <property type="molecule type" value="Genomic_DNA"/>
</dbReference>
<organism evidence="7 8">
    <name type="scientific">Oceanobacillus kimchii</name>
    <dbReference type="NCBI Taxonomy" id="746691"/>
    <lineage>
        <taxon>Bacteria</taxon>
        <taxon>Bacillati</taxon>
        <taxon>Bacillota</taxon>
        <taxon>Bacilli</taxon>
        <taxon>Bacillales</taxon>
        <taxon>Bacillaceae</taxon>
        <taxon>Oceanobacillus</taxon>
    </lineage>
</organism>
<evidence type="ECO:0000256" key="3">
    <source>
        <dbReference type="ARBA" id="ARBA00022989"/>
    </source>
</evidence>
<sequence>MVEMKWLYELLLLLYSFSLIGFMIDFIHTNRKAVRIAFWLLSMVWVIQTVFFFYHVFDEKAFPVATVIDGLYFYSWILIGLSLVIYLLYSIRSIVLFINGFAYILMLMYMTAHADTQFPGGTIQFAQEMLIAHITLALISYSLFTIGFFLSCMYYIQYDLLKKKQGYQWMSRFGDLQTLDKLTFKINRIGVPVLLIAIILGIVWAYVSNWPFIWFDMKTIGSFVVLVMYIIFLFMRVLGYRGKGIALYNIVSFLVLLINFFLSSTLSNFHY</sequence>
<dbReference type="Proteomes" id="UP001275436">
    <property type="component" value="Unassembled WGS sequence"/>
</dbReference>
<dbReference type="PANTHER" id="PTHR30071">
    <property type="entry name" value="HEME EXPORTER PROTEIN C"/>
    <property type="match status" value="1"/>
</dbReference>
<dbReference type="PANTHER" id="PTHR30071:SF15">
    <property type="entry name" value="PROTEIN HEMX"/>
    <property type="match status" value="1"/>
</dbReference>
<feature type="transmembrane region" description="Helical" evidence="5">
    <location>
        <begin position="36"/>
        <end position="56"/>
    </location>
</feature>
<name>A0ABQ5TLU6_9BACI</name>
<evidence type="ECO:0000256" key="4">
    <source>
        <dbReference type="ARBA" id="ARBA00023136"/>
    </source>
</evidence>
<evidence type="ECO:0000256" key="5">
    <source>
        <dbReference type="SAM" id="Phobius"/>
    </source>
</evidence>
<protein>
    <submittedName>
        <fullName evidence="7">Protein HemX</fullName>
    </submittedName>
</protein>
<evidence type="ECO:0000256" key="1">
    <source>
        <dbReference type="ARBA" id="ARBA00004141"/>
    </source>
</evidence>
<dbReference type="InterPro" id="IPR045062">
    <property type="entry name" value="Cyt_c_biogenesis_CcsA/CcmC"/>
</dbReference>
<feature type="transmembrane region" description="Helical" evidence="5">
    <location>
        <begin position="6"/>
        <end position="24"/>
    </location>
</feature>
<evidence type="ECO:0000313" key="7">
    <source>
        <dbReference type="EMBL" id="GLO66731.1"/>
    </source>
</evidence>
<proteinExistence type="predicted"/>
<feature type="transmembrane region" description="Helical" evidence="5">
    <location>
        <begin position="94"/>
        <end position="110"/>
    </location>
</feature>
<dbReference type="RefSeq" id="WP_017797183.1">
    <property type="nucleotide sequence ID" value="NZ_BSKO01000001.1"/>
</dbReference>
<feature type="transmembrane region" description="Helical" evidence="5">
    <location>
        <begin position="219"/>
        <end position="238"/>
    </location>
</feature>
<keyword evidence="4 5" id="KW-0472">Membrane</keyword>
<keyword evidence="3 5" id="KW-1133">Transmembrane helix</keyword>
<evidence type="ECO:0000313" key="8">
    <source>
        <dbReference type="Proteomes" id="UP001275436"/>
    </source>
</evidence>
<feature type="domain" description="Cytochrome c assembly protein" evidence="6">
    <location>
        <begin position="69"/>
        <end position="267"/>
    </location>
</feature>
<comment type="caution">
    <text evidence="7">The sequence shown here is derived from an EMBL/GenBank/DDBJ whole genome shotgun (WGS) entry which is preliminary data.</text>
</comment>
<feature type="transmembrane region" description="Helical" evidence="5">
    <location>
        <begin position="130"/>
        <end position="156"/>
    </location>
</feature>
<evidence type="ECO:0000259" key="6">
    <source>
        <dbReference type="Pfam" id="PF01578"/>
    </source>
</evidence>
<accession>A0ABQ5TLU6</accession>
<reference evidence="7 8" key="1">
    <citation type="submission" date="2023-02" db="EMBL/GenBank/DDBJ databases">
        <title>Oceanobacillus kimchii IFOP_LL358 isolated form Alexandrium catenella lab strain.</title>
        <authorList>
            <person name="Gajardo G."/>
            <person name="Ueki S."/>
            <person name="Maruyama F."/>
        </authorList>
    </citation>
    <scope>NUCLEOTIDE SEQUENCE [LARGE SCALE GENOMIC DNA]</scope>
    <source>
        <strain evidence="7 8">IFOP_LL358</strain>
    </source>
</reference>
<keyword evidence="2 5" id="KW-0812">Transmembrane</keyword>
<feature type="transmembrane region" description="Helical" evidence="5">
    <location>
        <begin position="189"/>
        <end position="207"/>
    </location>
</feature>
<feature type="transmembrane region" description="Helical" evidence="5">
    <location>
        <begin position="71"/>
        <end position="89"/>
    </location>
</feature>
<comment type="subcellular location">
    <subcellularLocation>
        <location evidence="1">Membrane</location>
        <topology evidence="1">Multi-pass membrane protein</topology>
    </subcellularLocation>
</comment>
<keyword evidence="8" id="KW-1185">Reference proteome</keyword>